<dbReference type="InterPro" id="IPR010992">
    <property type="entry name" value="IHF-like_DNA-bd_dom_sf"/>
</dbReference>
<dbReference type="InterPro" id="IPR000119">
    <property type="entry name" value="Hist_DNA-bd"/>
</dbReference>
<keyword evidence="1" id="KW-0226">DNA condensation</keyword>
<name>A0A9X2KHY9_9MICC</name>
<dbReference type="AlphaFoldDB" id="A0A9X2KHY9"/>
<dbReference type="PRINTS" id="PR01727">
    <property type="entry name" value="DNABINDINGHU"/>
</dbReference>
<dbReference type="PANTHER" id="PTHR33175">
    <property type="entry name" value="DNA-BINDING PROTEIN HU"/>
    <property type="match status" value="1"/>
</dbReference>
<keyword evidence="5" id="KW-1185">Reference proteome</keyword>
<evidence type="ECO:0000313" key="4">
    <source>
        <dbReference type="EMBL" id="MCP3425440.1"/>
    </source>
</evidence>
<accession>A0A9X2KHY9</accession>
<sequence length="93" mass="9651">MAKNRSELVAEVAEKSGMSQAAVNGVLDAVFQVFESSVADGEKITIPGWLSVERTDRAARTGRNPQTGEAIEIPAGHGVKLSAGSKLKAAASK</sequence>
<dbReference type="SUPFAM" id="SSF47729">
    <property type="entry name" value="IHF-like DNA-binding proteins"/>
    <property type="match status" value="1"/>
</dbReference>
<protein>
    <submittedName>
        <fullName evidence="4">HU family DNA-binding protein</fullName>
    </submittedName>
</protein>
<dbReference type="PANTHER" id="PTHR33175:SF3">
    <property type="entry name" value="DNA-BINDING PROTEIN HU-BETA"/>
    <property type="match status" value="1"/>
</dbReference>
<dbReference type="Gene3D" id="4.10.520.10">
    <property type="entry name" value="IHF-like DNA-binding proteins"/>
    <property type="match status" value="1"/>
</dbReference>
<evidence type="ECO:0000256" key="2">
    <source>
        <dbReference type="ARBA" id="ARBA00023125"/>
    </source>
</evidence>
<dbReference type="GO" id="GO:0030261">
    <property type="term" value="P:chromosome condensation"/>
    <property type="evidence" value="ECO:0007669"/>
    <property type="project" value="UniProtKB-KW"/>
</dbReference>
<dbReference type="SMART" id="SM00411">
    <property type="entry name" value="BHL"/>
    <property type="match status" value="1"/>
</dbReference>
<dbReference type="CDD" id="cd14435">
    <property type="entry name" value="SPO1_TF1_like"/>
    <property type="match status" value="1"/>
</dbReference>
<reference evidence="4" key="1">
    <citation type="submission" date="2022-06" db="EMBL/GenBank/DDBJ databases">
        <title>Rothia sp. isolated from sandalwood seedling.</title>
        <authorList>
            <person name="Tuikhar N."/>
            <person name="Kirdat K."/>
            <person name="Thorat V."/>
            <person name="Swetha P."/>
            <person name="Padma S."/>
            <person name="Sundararaj R."/>
            <person name="Yadav A."/>
        </authorList>
    </citation>
    <scope>NUCLEOTIDE SEQUENCE</scope>
    <source>
        <strain evidence="4">AR01</strain>
    </source>
</reference>
<evidence type="ECO:0000256" key="3">
    <source>
        <dbReference type="RuleBase" id="RU003939"/>
    </source>
</evidence>
<dbReference type="EMBL" id="JANAFB010000009">
    <property type="protein sequence ID" value="MCP3425440.1"/>
    <property type="molecule type" value="Genomic_DNA"/>
</dbReference>
<dbReference type="Proteomes" id="UP001139502">
    <property type="component" value="Unassembled WGS sequence"/>
</dbReference>
<comment type="caution">
    <text evidence="4">The sequence shown here is derived from an EMBL/GenBank/DDBJ whole genome shotgun (WGS) entry which is preliminary data.</text>
</comment>
<dbReference type="GO" id="GO:0003677">
    <property type="term" value="F:DNA binding"/>
    <property type="evidence" value="ECO:0007669"/>
    <property type="project" value="UniProtKB-KW"/>
</dbReference>
<gene>
    <name evidence="4" type="ORF">NBM05_05250</name>
</gene>
<evidence type="ECO:0000313" key="5">
    <source>
        <dbReference type="Proteomes" id="UP001139502"/>
    </source>
</evidence>
<evidence type="ECO:0000256" key="1">
    <source>
        <dbReference type="ARBA" id="ARBA00023067"/>
    </source>
</evidence>
<dbReference type="Pfam" id="PF00216">
    <property type="entry name" value="Bac_DNA_binding"/>
    <property type="match status" value="1"/>
</dbReference>
<dbReference type="GO" id="GO:0005829">
    <property type="term" value="C:cytosol"/>
    <property type="evidence" value="ECO:0007669"/>
    <property type="project" value="TreeGrafter"/>
</dbReference>
<keyword evidence="2 4" id="KW-0238">DNA-binding</keyword>
<proteinExistence type="inferred from homology"/>
<comment type="similarity">
    <text evidence="3">Belongs to the bacterial histone-like protein family.</text>
</comment>
<dbReference type="GO" id="GO:0030527">
    <property type="term" value="F:structural constituent of chromatin"/>
    <property type="evidence" value="ECO:0007669"/>
    <property type="project" value="InterPro"/>
</dbReference>
<dbReference type="RefSeq" id="WP_254165662.1">
    <property type="nucleotide sequence ID" value="NZ_JANAFB010000009.1"/>
</dbReference>
<organism evidence="4 5">
    <name type="scientific">Rothia santali</name>
    <dbReference type="NCBI Taxonomy" id="2949643"/>
    <lineage>
        <taxon>Bacteria</taxon>
        <taxon>Bacillati</taxon>
        <taxon>Actinomycetota</taxon>
        <taxon>Actinomycetes</taxon>
        <taxon>Micrococcales</taxon>
        <taxon>Micrococcaceae</taxon>
        <taxon>Rothia</taxon>
    </lineage>
</organism>